<dbReference type="Proteomes" id="UP000228755">
    <property type="component" value="Unassembled WGS sequence"/>
</dbReference>
<evidence type="ECO:0000259" key="3">
    <source>
        <dbReference type="Pfam" id="PF14018"/>
    </source>
</evidence>
<keyword evidence="5" id="KW-1185">Reference proteome</keyword>
<feature type="region of interest" description="Disordered" evidence="1">
    <location>
        <begin position="1"/>
        <end position="38"/>
    </location>
</feature>
<reference evidence="4 5" key="1">
    <citation type="submission" date="2017-11" db="EMBL/GenBank/DDBJ databases">
        <title>Draft genome sequences of strains TRE 1, TRE D, TRE H and TRI 7, isolated from tamarins, belonging to four potential novel Bifidobacterium species.</title>
        <authorList>
            <person name="Mattarelli P."/>
            <person name="Modesto M."/>
            <person name="Bonetti A."/>
            <person name="Puglisi E."/>
            <person name="Morelli L."/>
        </authorList>
    </citation>
    <scope>NUCLEOTIDE SEQUENCE [LARGE SCALE GENOMIC DNA]</scope>
    <source>
        <strain evidence="5">TRED</strain>
    </source>
</reference>
<keyword evidence="2" id="KW-0472">Membrane</keyword>
<evidence type="ECO:0000313" key="4">
    <source>
        <dbReference type="EMBL" id="PJM79101.1"/>
    </source>
</evidence>
<dbReference type="Pfam" id="PF14018">
    <property type="entry name" value="DUF4234"/>
    <property type="match status" value="1"/>
</dbReference>
<dbReference type="InterPro" id="IPR025328">
    <property type="entry name" value="DUF4234"/>
</dbReference>
<name>A0A2M9HQM4_9BIFI</name>
<evidence type="ECO:0000256" key="1">
    <source>
        <dbReference type="SAM" id="MobiDB-lite"/>
    </source>
</evidence>
<dbReference type="AlphaFoldDB" id="A0A2M9HQM4"/>
<evidence type="ECO:0000313" key="5">
    <source>
        <dbReference type="Proteomes" id="UP000228755"/>
    </source>
</evidence>
<evidence type="ECO:0000256" key="2">
    <source>
        <dbReference type="SAM" id="Phobius"/>
    </source>
</evidence>
<organism evidence="4 5">
    <name type="scientific">Bifidobacterium scaligerum</name>
    <dbReference type="NCBI Taxonomy" id="2052656"/>
    <lineage>
        <taxon>Bacteria</taxon>
        <taxon>Bacillati</taxon>
        <taxon>Actinomycetota</taxon>
        <taxon>Actinomycetes</taxon>
        <taxon>Bifidobacteriales</taxon>
        <taxon>Bifidobacteriaceae</taxon>
        <taxon>Bifidobacterium</taxon>
    </lineage>
</organism>
<accession>A0A2M9HQM4</accession>
<sequence>MPQPQAQPQAQQYAAPQYQQPAYQQPAPQQAAVVPQGAPQQYAQQPVQPTAVYSARPARQLRTKRSLLKYILLGLVTLGIYDIWQMSEVGESLNLIASRRDGKKTMHYCLLFFLVGPVTLGIAYLVWFHRMCTRVGEEQAARGMTPTISAATYWLWGVLGAFIIVGPFIFYYKLLHAMNDLSADYNVRG</sequence>
<comment type="caution">
    <text evidence="4">The sequence shown here is derived from an EMBL/GenBank/DDBJ whole genome shotgun (WGS) entry which is preliminary data.</text>
</comment>
<feature type="transmembrane region" description="Helical" evidence="2">
    <location>
        <begin position="148"/>
        <end position="172"/>
    </location>
</feature>
<keyword evidence="2" id="KW-0812">Transmembrane</keyword>
<protein>
    <recommendedName>
        <fullName evidence="3">DUF4234 domain-containing protein</fullName>
    </recommendedName>
</protein>
<feature type="domain" description="DUF4234" evidence="3">
    <location>
        <begin position="65"/>
        <end position="136"/>
    </location>
</feature>
<keyword evidence="2" id="KW-1133">Transmembrane helix</keyword>
<dbReference type="OrthoDB" id="3239327at2"/>
<proteinExistence type="predicted"/>
<dbReference type="EMBL" id="PGLQ01000003">
    <property type="protein sequence ID" value="PJM79101.1"/>
    <property type="molecule type" value="Genomic_DNA"/>
</dbReference>
<gene>
    <name evidence="4" type="ORF">CUU80_07015</name>
</gene>
<feature type="transmembrane region" description="Helical" evidence="2">
    <location>
        <begin position="67"/>
        <end position="85"/>
    </location>
</feature>
<feature type="transmembrane region" description="Helical" evidence="2">
    <location>
        <begin position="105"/>
        <end position="127"/>
    </location>
</feature>